<keyword evidence="2" id="KW-1133">Transmembrane helix</keyword>
<dbReference type="InterPro" id="IPR000727">
    <property type="entry name" value="T_SNARE_dom"/>
</dbReference>
<reference evidence="5 6" key="1">
    <citation type="submission" date="2018-11" db="EMBL/GenBank/DDBJ databases">
        <title>Genome sequencing of Lachnoanaerobaculum sp. KCOM 2030 (= ChDC B114).</title>
        <authorList>
            <person name="Kook J.-K."/>
            <person name="Park S.-N."/>
            <person name="Lim Y.K."/>
        </authorList>
    </citation>
    <scope>NUCLEOTIDE SEQUENCE [LARGE SCALE GENOMIC DNA]</scope>
    <source>
        <strain evidence="5 6">KCOM 2030</strain>
    </source>
</reference>
<dbReference type="EMBL" id="RRCO01000009">
    <property type="protein sequence ID" value="RRJ24198.1"/>
    <property type="molecule type" value="Genomic_DNA"/>
</dbReference>
<feature type="coiled-coil region" evidence="1">
    <location>
        <begin position="321"/>
        <end position="376"/>
    </location>
</feature>
<dbReference type="Proteomes" id="UP000272490">
    <property type="component" value="Unassembled WGS sequence"/>
</dbReference>
<evidence type="ECO:0000256" key="3">
    <source>
        <dbReference type="SAM" id="SignalP"/>
    </source>
</evidence>
<comment type="caution">
    <text evidence="5">The sequence shown here is derived from an EMBL/GenBank/DDBJ whole genome shotgun (WGS) entry which is preliminary data.</text>
</comment>
<evidence type="ECO:0000256" key="1">
    <source>
        <dbReference type="SAM" id="Coils"/>
    </source>
</evidence>
<keyword evidence="2" id="KW-0812">Transmembrane</keyword>
<feature type="chain" id="PRO_5017943825" description="t-SNARE coiled-coil homology domain-containing protein" evidence="3">
    <location>
        <begin position="24"/>
        <end position="993"/>
    </location>
</feature>
<protein>
    <recommendedName>
        <fullName evidence="4">t-SNARE coiled-coil homology domain-containing protein</fullName>
    </recommendedName>
</protein>
<dbReference type="PROSITE" id="PS50192">
    <property type="entry name" value="T_SNARE"/>
    <property type="match status" value="1"/>
</dbReference>
<dbReference type="RefSeq" id="WP_128675237.1">
    <property type="nucleotide sequence ID" value="NZ_RRCO01000009.1"/>
</dbReference>
<dbReference type="OrthoDB" id="2067910at2"/>
<feature type="domain" description="T-SNARE coiled-coil homology" evidence="4">
    <location>
        <begin position="420"/>
        <end position="482"/>
    </location>
</feature>
<evidence type="ECO:0000256" key="2">
    <source>
        <dbReference type="SAM" id="Phobius"/>
    </source>
</evidence>
<evidence type="ECO:0000259" key="4">
    <source>
        <dbReference type="PROSITE" id="PS50192"/>
    </source>
</evidence>
<feature type="coiled-coil region" evidence="1">
    <location>
        <begin position="494"/>
        <end position="528"/>
    </location>
</feature>
<feature type="transmembrane region" description="Helical" evidence="2">
    <location>
        <begin position="968"/>
        <end position="988"/>
    </location>
</feature>
<feature type="signal peptide" evidence="3">
    <location>
        <begin position="1"/>
        <end position="23"/>
    </location>
</feature>
<evidence type="ECO:0000313" key="6">
    <source>
        <dbReference type="Proteomes" id="UP000272490"/>
    </source>
</evidence>
<accession>A0A3P3QTY1</accession>
<organism evidence="5 6">
    <name type="scientific">Lachnoanaerobaculum gingivalis</name>
    <dbReference type="NCBI Taxonomy" id="2490855"/>
    <lineage>
        <taxon>Bacteria</taxon>
        <taxon>Bacillati</taxon>
        <taxon>Bacillota</taxon>
        <taxon>Clostridia</taxon>
        <taxon>Lachnospirales</taxon>
        <taxon>Lachnospiraceae</taxon>
        <taxon>Lachnoanaerobaculum</taxon>
    </lineage>
</organism>
<dbReference type="AlphaFoldDB" id="A0A3P3QTY1"/>
<sequence length="993" mass="107594">MKKKISLLLSLSLIFGNALPVYATANVDINSVQNTQDVINISSADELISLSKGSTVENFTLNKTYVLTNDIDLSDKDFKPVAIFSGTLDGSGYTIKGLNVSEKSTGAGLISVLGTKGSVKNLHVEGNISPEGGKTLVGGVVGTNKGVIENVSFAGYVTAYKRVGGIAGVNDESGFIINSKNHAVVDGTKIVGGICGYNKGSIVGSQNLGRIAGDNESVLPDDDKMKSVPSINALNTVTDDVKQEMIGGIAGVSSGIIRDCTNSEKVGYSHIGYKVGGIVGLQTGALNNCINEASVYGRKDIGGIAGLLKPYIEISYEGDTIDSLERQTETLSKLLDAFEAEVDKNATILENNVDGIDSKKNELEDSINERKNFHTEEADKFDDGLKEKRDDIKGITGNINSDVSDIGDNVGDLRHGESYKDIINDRNTKLQNLIAGIKNINEISKRMKSDIEDKKESADNIADDFQAITHEIDDLYSKSNELLDYLDDEKSDLRQNLDNSYDTVSGKKDELEAEINKARQDLRSSRQDIKGSVDGVKNEIDNIRGTIQNGGDRLKEKIDDGKIYFDVSVNPPKEYAYGRLENSVNRAIINGDINTAGIVGRVGIDPEDGIITETDIKDNVDKRGETSLNFSNNVYALIQSNTNEGEINVKNDYAGGIVAKADYGAVISNKNFADVSSQNGSYIGGIAGYSKNLIKDSYMLGDVKGSDYIGGIAGIAKDLTGNTAMSTVVSTNSGRFGSIAGDVLKDAYVNSNRYVDEGVGAINDMTLNSEAGIVSYEELLQDNNTPEGFKTLRVNYFVGDDIIKTINVAYNSYVSGADIPKAPEVEGYNTYWENKELNNIKRNINIYLVEERWNKNISANTNINGKPVLLASALFYEGTSIQVEEIDVPDKDVIRAYKYSIIPEGRYMNEGIELRVLNEDCKANAVGIKTENGIIIADTVKVGSYLSFKVESPQGEIVLIRTESINKYIIILSFIAAAAVIISGYLYYKKKKK</sequence>
<proteinExistence type="predicted"/>
<keyword evidence="3" id="KW-0732">Signal</keyword>
<dbReference type="Gene3D" id="2.160.20.110">
    <property type="match status" value="3"/>
</dbReference>
<name>A0A3P3QTY1_9FIRM</name>
<keyword evidence="6" id="KW-1185">Reference proteome</keyword>
<evidence type="ECO:0000313" key="5">
    <source>
        <dbReference type="EMBL" id="RRJ24198.1"/>
    </source>
</evidence>
<gene>
    <name evidence="5" type="ORF">EHV10_14330</name>
</gene>
<keyword evidence="1" id="KW-0175">Coiled coil</keyword>
<keyword evidence="2" id="KW-0472">Membrane</keyword>